<dbReference type="PANTHER" id="PTHR22904:SF523">
    <property type="entry name" value="STRESS-INDUCED-PHOSPHOPROTEIN 1"/>
    <property type="match status" value="1"/>
</dbReference>
<dbReference type="SUPFAM" id="SSF48452">
    <property type="entry name" value="TPR-like"/>
    <property type="match status" value="1"/>
</dbReference>
<sequence length="568" mass="63671">MSSSKKLFQDGVKAFREKRYEDAVDHFTKCIESDGNVCVYDSRAAAYEQLGRLREALADTRKSMFKYERCIQMIQVARKRLSPSDASYARKIQELSRLECAAREAQLEADRARRARVDPLAKLPLELLVEICKIAIDDMDVERPSHFAVVLGSVCRSLRELVHQTPYFWQSLALSDRFLARKSAFWLDRLAERPLYSLNLVDIGLASLPRLKSFLAATRPASWKHLRIQGSDGGAYEVYKIVQTLEMRLHSFSVVCPPQVSETTSIGVYDPNTILEHIAPASESQPPGYCMRGISLHVGTIKMSCAALTHITHLELCMNKLVSSQSEPLFYVLRAVPNLHSLVLRPHNVFANNQHPDLPILPDLQNTPVLRLESLQVLRIGTIGPLQSLTTLQFPNLQVLDLAQLPNTKPPAILLGYLVDASPDDRPPIREIRLTRVAIRPPLLKRVLETFSDTLESLEVSSCSALDQDVLESLSRPTPTNNLLCPRLCDVNFSGTDELRAGSLVRLIKARLEGAPGSPRAIRNVIVDACPNIDAEALPWIRANVTGTLSCVYKTRVEAKARRRDRYI</sequence>
<feature type="coiled-coil region" evidence="3">
    <location>
        <begin position="88"/>
        <end position="115"/>
    </location>
</feature>
<accession>A0A5N5QNK0</accession>
<protein>
    <submittedName>
        <fullName evidence="4">TPR-1 domain containing protein</fullName>
    </submittedName>
</protein>
<comment type="caution">
    <text evidence="4">The sequence shown here is derived from an EMBL/GenBank/DDBJ whole genome shotgun (WGS) entry which is preliminary data.</text>
</comment>
<dbReference type="Proteomes" id="UP000383932">
    <property type="component" value="Unassembled WGS sequence"/>
</dbReference>
<keyword evidence="2" id="KW-0802">TPR repeat</keyword>
<organism evidence="4 5">
    <name type="scientific">Ceratobasidium theobromae</name>
    <dbReference type="NCBI Taxonomy" id="1582974"/>
    <lineage>
        <taxon>Eukaryota</taxon>
        <taxon>Fungi</taxon>
        <taxon>Dikarya</taxon>
        <taxon>Basidiomycota</taxon>
        <taxon>Agaricomycotina</taxon>
        <taxon>Agaricomycetes</taxon>
        <taxon>Cantharellales</taxon>
        <taxon>Ceratobasidiaceae</taxon>
        <taxon>Ceratobasidium</taxon>
    </lineage>
</organism>
<keyword evidence="1" id="KW-0677">Repeat</keyword>
<dbReference type="SUPFAM" id="SSF52047">
    <property type="entry name" value="RNI-like"/>
    <property type="match status" value="1"/>
</dbReference>
<name>A0A5N5QNK0_9AGAM</name>
<keyword evidence="3" id="KW-0175">Coiled coil</keyword>
<keyword evidence="5" id="KW-1185">Reference proteome</keyword>
<dbReference type="EMBL" id="SSOP01000046">
    <property type="protein sequence ID" value="KAB5593101.1"/>
    <property type="molecule type" value="Genomic_DNA"/>
</dbReference>
<dbReference type="InterPro" id="IPR032675">
    <property type="entry name" value="LRR_dom_sf"/>
</dbReference>
<dbReference type="AlphaFoldDB" id="A0A5N5QNK0"/>
<evidence type="ECO:0000256" key="2">
    <source>
        <dbReference type="ARBA" id="ARBA00022803"/>
    </source>
</evidence>
<dbReference type="Gene3D" id="1.25.40.10">
    <property type="entry name" value="Tetratricopeptide repeat domain"/>
    <property type="match status" value="1"/>
</dbReference>
<dbReference type="InterPro" id="IPR011990">
    <property type="entry name" value="TPR-like_helical_dom_sf"/>
</dbReference>
<dbReference type="OrthoDB" id="2423701at2759"/>
<evidence type="ECO:0000256" key="1">
    <source>
        <dbReference type="ARBA" id="ARBA00022737"/>
    </source>
</evidence>
<gene>
    <name evidence="4" type="ORF">CTheo_3483</name>
</gene>
<dbReference type="PANTHER" id="PTHR22904">
    <property type="entry name" value="TPR REPEAT CONTAINING PROTEIN"/>
    <property type="match status" value="1"/>
</dbReference>
<dbReference type="GO" id="GO:0051879">
    <property type="term" value="F:Hsp90 protein binding"/>
    <property type="evidence" value="ECO:0007669"/>
    <property type="project" value="TreeGrafter"/>
</dbReference>
<proteinExistence type="predicted"/>
<dbReference type="Gene3D" id="3.80.10.10">
    <property type="entry name" value="Ribonuclease Inhibitor"/>
    <property type="match status" value="1"/>
</dbReference>
<evidence type="ECO:0000256" key="3">
    <source>
        <dbReference type="SAM" id="Coils"/>
    </source>
</evidence>
<reference evidence="4 5" key="1">
    <citation type="journal article" date="2019" name="Fungal Biol. Biotechnol.">
        <title>Draft genome sequence of fastidious pathogen Ceratobasidium theobromae, which causes vascular-streak dieback in Theobroma cacao.</title>
        <authorList>
            <person name="Ali S.S."/>
            <person name="Asman A."/>
            <person name="Shao J."/>
            <person name="Firmansyah A.P."/>
            <person name="Susilo A.W."/>
            <person name="Rosmana A."/>
            <person name="McMahon P."/>
            <person name="Junaid M."/>
            <person name="Guest D."/>
            <person name="Kheng T.Y."/>
            <person name="Meinhardt L.W."/>
            <person name="Bailey B.A."/>
        </authorList>
    </citation>
    <scope>NUCLEOTIDE SEQUENCE [LARGE SCALE GENOMIC DNA]</scope>
    <source>
        <strain evidence="4 5">CT2</strain>
    </source>
</reference>
<evidence type="ECO:0000313" key="5">
    <source>
        <dbReference type="Proteomes" id="UP000383932"/>
    </source>
</evidence>
<evidence type="ECO:0000313" key="4">
    <source>
        <dbReference type="EMBL" id="KAB5593101.1"/>
    </source>
</evidence>